<dbReference type="Proteomes" id="UP001517367">
    <property type="component" value="Unassembled WGS sequence"/>
</dbReference>
<feature type="transmembrane region" description="Helical" evidence="13">
    <location>
        <begin position="147"/>
        <end position="180"/>
    </location>
</feature>
<keyword evidence="3" id="KW-0813">Transport</keyword>
<feature type="transmembrane region" description="Helical" evidence="13">
    <location>
        <begin position="75"/>
        <end position="95"/>
    </location>
</feature>
<dbReference type="Pfam" id="PF06736">
    <property type="entry name" value="TMEM175"/>
    <property type="match status" value="1"/>
</dbReference>
<evidence type="ECO:0000256" key="9">
    <source>
        <dbReference type="ARBA" id="ARBA00023065"/>
    </source>
</evidence>
<keyword evidence="9" id="KW-0406">Ion transport</keyword>
<evidence type="ECO:0000256" key="6">
    <source>
        <dbReference type="ARBA" id="ARBA00022826"/>
    </source>
</evidence>
<comment type="subcellular location">
    <subcellularLocation>
        <location evidence="1">Membrane</location>
        <topology evidence="1">Multi-pass membrane protein</topology>
    </subcellularLocation>
</comment>
<evidence type="ECO:0000256" key="5">
    <source>
        <dbReference type="ARBA" id="ARBA00022692"/>
    </source>
</evidence>
<comment type="catalytic activity">
    <reaction evidence="12">
        <text>K(+)(in) = K(+)(out)</text>
        <dbReference type="Rhea" id="RHEA:29463"/>
        <dbReference type="ChEBI" id="CHEBI:29103"/>
    </reaction>
</comment>
<keyword evidence="4" id="KW-0633">Potassium transport</keyword>
<gene>
    <name evidence="14" type="ORF">E5L68_005335</name>
</gene>
<keyword evidence="5 13" id="KW-0812">Transmembrane</keyword>
<keyword evidence="6" id="KW-0631">Potassium channel</keyword>
<evidence type="ECO:0000256" key="1">
    <source>
        <dbReference type="ARBA" id="ARBA00004141"/>
    </source>
</evidence>
<organism evidence="14 15">
    <name type="scientific">Pedobacter helvus</name>
    <dbReference type="NCBI Taxonomy" id="2563444"/>
    <lineage>
        <taxon>Bacteria</taxon>
        <taxon>Pseudomonadati</taxon>
        <taxon>Bacteroidota</taxon>
        <taxon>Sphingobacteriia</taxon>
        <taxon>Sphingobacteriales</taxon>
        <taxon>Sphingobacteriaceae</taxon>
        <taxon>Pedobacter</taxon>
    </lineage>
</organism>
<evidence type="ECO:0000313" key="15">
    <source>
        <dbReference type="Proteomes" id="UP001517367"/>
    </source>
</evidence>
<proteinExistence type="inferred from homology"/>
<feature type="transmembrane region" description="Helical" evidence="13">
    <location>
        <begin position="35"/>
        <end position="55"/>
    </location>
</feature>
<evidence type="ECO:0000256" key="3">
    <source>
        <dbReference type="ARBA" id="ARBA00022448"/>
    </source>
</evidence>
<keyword evidence="15" id="KW-1185">Reference proteome</keyword>
<evidence type="ECO:0000313" key="14">
    <source>
        <dbReference type="EMBL" id="MFN0290802.1"/>
    </source>
</evidence>
<dbReference type="RefSeq" id="WP_138730022.1">
    <property type="nucleotide sequence ID" value="NZ_SRMP02000006.1"/>
</dbReference>
<keyword evidence="8 13" id="KW-1133">Transmembrane helix</keyword>
<evidence type="ECO:0000256" key="7">
    <source>
        <dbReference type="ARBA" id="ARBA00022958"/>
    </source>
</evidence>
<evidence type="ECO:0000256" key="11">
    <source>
        <dbReference type="ARBA" id="ARBA00023303"/>
    </source>
</evidence>
<keyword evidence="10 13" id="KW-0472">Membrane</keyword>
<name>A0ABW9JIP4_9SPHI</name>
<comment type="similarity">
    <text evidence="2">Belongs to the TMEM175 family.</text>
</comment>
<protein>
    <submittedName>
        <fullName evidence="14">TMEM175 family protein</fullName>
    </submittedName>
</protein>
<reference evidence="14 15" key="1">
    <citation type="submission" date="2024-12" db="EMBL/GenBank/DDBJ databases">
        <authorList>
            <person name="Hu S."/>
        </authorList>
    </citation>
    <scope>NUCLEOTIDE SEQUENCE [LARGE SCALE GENOMIC DNA]</scope>
    <source>
        <strain evidence="14 15">P-25</strain>
    </source>
</reference>
<feature type="transmembrane region" description="Helical" evidence="13">
    <location>
        <begin position="107"/>
        <end position="127"/>
    </location>
</feature>
<evidence type="ECO:0000256" key="13">
    <source>
        <dbReference type="SAM" id="Phobius"/>
    </source>
</evidence>
<dbReference type="PANTHER" id="PTHR31462:SF5">
    <property type="entry name" value="ENDOSOMAL_LYSOSOMAL PROTON CHANNEL TMEM175"/>
    <property type="match status" value="1"/>
</dbReference>
<dbReference type="PANTHER" id="PTHR31462">
    <property type="entry name" value="ENDOSOMAL/LYSOSOMAL POTASSIUM CHANNEL TMEM175"/>
    <property type="match status" value="1"/>
</dbReference>
<keyword evidence="7" id="KW-0630">Potassium</keyword>
<sequence>MKSSRLEAFSDGVIAIIITIMVLELKAPEEANLKGLLSIAPVFIGYLVSFAYVGIYWNSHHHLFQITEKVNGKILWSNLHLLFWLSLIPFTTSWIGENHIKSLPVALYGFVFLMSGIAFLMLKMQILNTHDKSAPIYEMIGSHKKEHLSLVVYIVGICFAFVNTNIAIICFMGVGAIWFLPDRRIERNN</sequence>
<dbReference type="InterPro" id="IPR010617">
    <property type="entry name" value="TMEM175-like"/>
</dbReference>
<evidence type="ECO:0000256" key="4">
    <source>
        <dbReference type="ARBA" id="ARBA00022538"/>
    </source>
</evidence>
<keyword evidence="11" id="KW-0407">Ion channel</keyword>
<evidence type="ECO:0000256" key="2">
    <source>
        <dbReference type="ARBA" id="ARBA00006920"/>
    </source>
</evidence>
<accession>A0ABW9JIP4</accession>
<dbReference type="EMBL" id="SRMP02000006">
    <property type="protein sequence ID" value="MFN0290802.1"/>
    <property type="molecule type" value="Genomic_DNA"/>
</dbReference>
<feature type="transmembrane region" description="Helical" evidence="13">
    <location>
        <begin position="6"/>
        <end position="23"/>
    </location>
</feature>
<evidence type="ECO:0000256" key="12">
    <source>
        <dbReference type="ARBA" id="ARBA00034430"/>
    </source>
</evidence>
<comment type="caution">
    <text evidence="14">The sequence shown here is derived from an EMBL/GenBank/DDBJ whole genome shotgun (WGS) entry which is preliminary data.</text>
</comment>
<evidence type="ECO:0000256" key="8">
    <source>
        <dbReference type="ARBA" id="ARBA00022989"/>
    </source>
</evidence>
<evidence type="ECO:0000256" key="10">
    <source>
        <dbReference type="ARBA" id="ARBA00023136"/>
    </source>
</evidence>